<dbReference type="OrthoDB" id="980950at2"/>
<dbReference type="RefSeq" id="WP_103925376.1">
    <property type="nucleotide sequence ID" value="NZ_BBFN01000067.1"/>
</dbReference>
<sequence>MKIRITLYLLFLILASCGMEDRRPSGVFIRVQNNSDVNFTGVLIQSGNVEKAFGAISARSVSDYKEFEYAFKSATVWLQAEGHPFYLNATVKEGELPLKAGFYTYRLGLNSANLTDAGLVFEFIRD</sequence>
<organism evidence="1 2">
    <name type="scientific">Algoriphagus boritolerans DSM 17298 = JCM 18970</name>
    <dbReference type="NCBI Taxonomy" id="1120964"/>
    <lineage>
        <taxon>Bacteria</taxon>
        <taxon>Pseudomonadati</taxon>
        <taxon>Bacteroidota</taxon>
        <taxon>Cytophagia</taxon>
        <taxon>Cytophagales</taxon>
        <taxon>Cyclobacteriaceae</taxon>
        <taxon>Algoriphagus</taxon>
    </lineage>
</organism>
<protein>
    <submittedName>
        <fullName evidence="1">Uncharacterized protein</fullName>
    </submittedName>
</protein>
<evidence type="ECO:0000313" key="1">
    <source>
        <dbReference type="EMBL" id="SEG16781.1"/>
    </source>
</evidence>
<evidence type="ECO:0000313" key="2">
    <source>
        <dbReference type="Proteomes" id="UP000236736"/>
    </source>
</evidence>
<dbReference type="Proteomes" id="UP000236736">
    <property type="component" value="Unassembled WGS sequence"/>
</dbReference>
<gene>
    <name evidence="1" type="ORF">SAMN03080598_02724</name>
</gene>
<accession>A0A1H5XYJ4</accession>
<dbReference type="AlphaFoldDB" id="A0A1H5XYJ4"/>
<keyword evidence="2" id="KW-1185">Reference proteome</keyword>
<proteinExistence type="predicted"/>
<dbReference type="EMBL" id="FNVR01000016">
    <property type="protein sequence ID" value="SEG16781.1"/>
    <property type="molecule type" value="Genomic_DNA"/>
</dbReference>
<reference evidence="2" key="1">
    <citation type="submission" date="2016-10" db="EMBL/GenBank/DDBJ databases">
        <authorList>
            <person name="Varghese N."/>
            <person name="Submissions S."/>
        </authorList>
    </citation>
    <scope>NUCLEOTIDE SEQUENCE [LARGE SCALE GENOMIC DNA]</scope>
    <source>
        <strain evidence="2">DSM 17298</strain>
    </source>
</reference>
<dbReference type="PROSITE" id="PS51257">
    <property type="entry name" value="PROKAR_LIPOPROTEIN"/>
    <property type="match status" value="1"/>
</dbReference>
<name>A0A1H5XYJ4_9BACT</name>